<dbReference type="Proteomes" id="UP000054359">
    <property type="component" value="Unassembled WGS sequence"/>
</dbReference>
<name>A0A087T205_STEMI</name>
<accession>A0A087T205</accession>
<feature type="region of interest" description="Disordered" evidence="1">
    <location>
        <begin position="66"/>
        <end position="87"/>
    </location>
</feature>
<feature type="non-terminal residue" evidence="2">
    <location>
        <position position="87"/>
    </location>
</feature>
<protein>
    <submittedName>
        <fullName evidence="2">E3 ubiquitin-protein ligase RNF13</fullName>
    </submittedName>
</protein>
<dbReference type="SUPFAM" id="SSF57850">
    <property type="entry name" value="RING/U-box"/>
    <property type="match status" value="1"/>
</dbReference>
<sequence>MDIPLVISFVLESVAGFMKGYHSRCIDPWLLNNRRTCPVCKKKVVLGSGSATNEFECDTEDRTAETPLLSSRNGRHAAHGTFSTSPI</sequence>
<dbReference type="STRING" id="407821.A0A087T205"/>
<gene>
    <name evidence="2" type="ORF">X975_26778</name>
</gene>
<evidence type="ECO:0000256" key="1">
    <source>
        <dbReference type="SAM" id="MobiDB-lite"/>
    </source>
</evidence>
<dbReference type="AlphaFoldDB" id="A0A087T205"/>
<dbReference type="InterPro" id="IPR013083">
    <property type="entry name" value="Znf_RING/FYVE/PHD"/>
</dbReference>
<dbReference type="Gene3D" id="3.30.40.10">
    <property type="entry name" value="Zinc/RING finger domain, C3HC4 (zinc finger)"/>
    <property type="match status" value="1"/>
</dbReference>
<evidence type="ECO:0000313" key="3">
    <source>
        <dbReference type="Proteomes" id="UP000054359"/>
    </source>
</evidence>
<dbReference type="OrthoDB" id="8062037at2759"/>
<proteinExistence type="predicted"/>
<organism evidence="2 3">
    <name type="scientific">Stegodyphus mimosarum</name>
    <name type="common">African social velvet spider</name>
    <dbReference type="NCBI Taxonomy" id="407821"/>
    <lineage>
        <taxon>Eukaryota</taxon>
        <taxon>Metazoa</taxon>
        <taxon>Ecdysozoa</taxon>
        <taxon>Arthropoda</taxon>
        <taxon>Chelicerata</taxon>
        <taxon>Arachnida</taxon>
        <taxon>Araneae</taxon>
        <taxon>Araneomorphae</taxon>
        <taxon>Entelegynae</taxon>
        <taxon>Eresoidea</taxon>
        <taxon>Eresidae</taxon>
        <taxon>Stegodyphus</taxon>
    </lineage>
</organism>
<evidence type="ECO:0000313" key="2">
    <source>
        <dbReference type="EMBL" id="KFM59144.1"/>
    </source>
</evidence>
<keyword evidence="3" id="KW-1185">Reference proteome</keyword>
<dbReference type="EMBL" id="KK113026">
    <property type="protein sequence ID" value="KFM59144.1"/>
    <property type="molecule type" value="Genomic_DNA"/>
</dbReference>
<reference evidence="2 3" key="1">
    <citation type="submission" date="2013-11" db="EMBL/GenBank/DDBJ databases">
        <title>Genome sequencing of Stegodyphus mimosarum.</title>
        <authorList>
            <person name="Bechsgaard J."/>
        </authorList>
    </citation>
    <scope>NUCLEOTIDE SEQUENCE [LARGE SCALE GENOMIC DNA]</scope>
</reference>